<evidence type="ECO:0000256" key="11">
    <source>
        <dbReference type="RuleBase" id="RU000550"/>
    </source>
</evidence>
<proteinExistence type="inferred from homology"/>
<comment type="catalytic activity">
    <reaction evidence="6 7 9">
        <text>Hydrolysis of proteins to small peptides in the presence of ATP and magnesium. alpha-casein is the usual test substrate. In the absence of ATP, only oligopeptides shorter than five residues are hydrolyzed (such as succinyl-Leu-Tyr-|-NHMec, and Leu-Tyr-Leu-|-Tyr-Trp, in which cleavage of the -Tyr-|-Leu- and -Tyr-|-Trp bonds also occurs).</text>
        <dbReference type="EC" id="3.4.21.92"/>
    </reaction>
</comment>
<protein>
    <recommendedName>
        <fullName evidence="7 12">ATP-dependent Clp protease proteolytic subunit</fullName>
        <ecNumber evidence="7 10">3.4.21.92</ecNumber>
    </recommendedName>
    <alternativeName>
        <fullName evidence="7">Endopeptidase Clp</fullName>
    </alternativeName>
</protein>
<evidence type="ECO:0000256" key="9">
    <source>
        <dbReference type="PROSITE-ProRule" id="PRU10086"/>
    </source>
</evidence>
<comment type="function">
    <text evidence="7 11">Cleaves peptides in various proteins in a process that requires ATP hydrolysis. Has a chymotrypsin-like activity. Plays a major role in the degradation of misfolded proteins.</text>
</comment>
<evidence type="ECO:0000256" key="6">
    <source>
        <dbReference type="ARBA" id="ARBA00034021"/>
    </source>
</evidence>
<dbReference type="Proteomes" id="UP000222818">
    <property type="component" value="Unassembled WGS sequence"/>
</dbReference>
<dbReference type="PRINTS" id="PR00127">
    <property type="entry name" value="CLPPROTEASEP"/>
</dbReference>
<evidence type="ECO:0000256" key="3">
    <source>
        <dbReference type="ARBA" id="ARBA00022670"/>
    </source>
</evidence>
<keyword evidence="2 7" id="KW-0963">Cytoplasm</keyword>
<evidence type="ECO:0000256" key="8">
    <source>
        <dbReference type="PROSITE-ProRule" id="PRU10085"/>
    </source>
</evidence>
<keyword evidence="4 7" id="KW-0378">Hydrolase</keyword>
<dbReference type="PROSITE" id="PS00381">
    <property type="entry name" value="CLP_PROTEASE_SER"/>
    <property type="match status" value="1"/>
</dbReference>
<comment type="subcellular location">
    <subcellularLocation>
        <location evidence="7">Cytoplasm</location>
    </subcellularLocation>
</comment>
<dbReference type="InterPro" id="IPR033135">
    <property type="entry name" value="ClpP_His_AS"/>
</dbReference>
<dbReference type="Pfam" id="PF00574">
    <property type="entry name" value="CLP_protease"/>
    <property type="match status" value="1"/>
</dbReference>
<keyword evidence="5 7" id="KW-0720">Serine protease</keyword>
<dbReference type="CDD" id="cd07017">
    <property type="entry name" value="S14_ClpP_2"/>
    <property type="match status" value="1"/>
</dbReference>
<dbReference type="EMBL" id="MKGN01000005">
    <property type="protein sequence ID" value="PHN16332.1"/>
    <property type="molecule type" value="Genomic_DNA"/>
</dbReference>
<feature type="active site" evidence="8">
    <location>
        <position position="110"/>
    </location>
</feature>
<dbReference type="PANTHER" id="PTHR10381">
    <property type="entry name" value="ATP-DEPENDENT CLP PROTEASE PROTEOLYTIC SUBUNIT"/>
    <property type="match status" value="1"/>
</dbReference>
<feature type="active site" description="Nucleophile" evidence="7">
    <location>
        <position position="110"/>
    </location>
</feature>
<keyword evidence="14" id="KW-1185">Reference proteome</keyword>
<comment type="similarity">
    <text evidence="1 7 12">Belongs to the peptidase S14 family.</text>
</comment>
<dbReference type="InterPro" id="IPR029045">
    <property type="entry name" value="ClpP/crotonase-like_dom_sf"/>
</dbReference>
<dbReference type="GO" id="GO:0005737">
    <property type="term" value="C:cytoplasm"/>
    <property type="evidence" value="ECO:0007669"/>
    <property type="project" value="UniProtKB-SubCell"/>
</dbReference>
<organism evidence="13 14">
    <name type="scientific">Candidatus Tremblayella phenacoccinincola</name>
    <dbReference type="NCBI Taxonomy" id="1010676"/>
    <lineage>
        <taxon>Bacteria</taxon>
        <taxon>Pseudomonadati</taxon>
        <taxon>Pseudomonadota</taxon>
        <taxon>Betaproteobacteria</taxon>
        <taxon>Candidatus Tremblayella</taxon>
    </lineage>
</organism>
<dbReference type="InterPro" id="IPR023562">
    <property type="entry name" value="ClpP/TepA"/>
</dbReference>
<dbReference type="GO" id="GO:0051117">
    <property type="term" value="F:ATPase binding"/>
    <property type="evidence" value="ECO:0007669"/>
    <property type="project" value="TreeGrafter"/>
</dbReference>
<dbReference type="AlphaFoldDB" id="A0A2G0V7A1"/>
<reference evidence="13 14" key="1">
    <citation type="journal article" date="2017" name="ISME J.">
        <title>Tremblaya phenacola PPER: an evolutionary beta-gammaproteobacterium collage.</title>
        <authorList>
            <person name="Gil R."/>
            <person name="Vargas-Chavez C."/>
            <person name="Lopez-Madrigal S."/>
            <person name="Santos-Garcia D."/>
            <person name="Latorre A."/>
            <person name="Moya A."/>
        </authorList>
    </citation>
    <scope>NUCLEOTIDE SEQUENCE [LARGE SCALE GENOMIC DNA]</scope>
    <source>
        <strain evidence="13 14">PPER</strain>
    </source>
</reference>
<dbReference type="PANTHER" id="PTHR10381:SF70">
    <property type="entry name" value="ATP-DEPENDENT CLP PROTEASE PROTEOLYTIC SUBUNIT"/>
    <property type="match status" value="1"/>
</dbReference>
<evidence type="ECO:0000313" key="13">
    <source>
        <dbReference type="EMBL" id="PHN16332.1"/>
    </source>
</evidence>
<gene>
    <name evidence="7 13" type="primary">clpP</name>
    <name evidence="13" type="ORF">TPPER_00046</name>
</gene>
<evidence type="ECO:0000256" key="4">
    <source>
        <dbReference type="ARBA" id="ARBA00022801"/>
    </source>
</evidence>
<dbReference type="HAMAP" id="MF_00444">
    <property type="entry name" value="ClpP"/>
    <property type="match status" value="1"/>
</dbReference>
<evidence type="ECO:0000256" key="2">
    <source>
        <dbReference type="ARBA" id="ARBA00022490"/>
    </source>
</evidence>
<evidence type="ECO:0000256" key="10">
    <source>
        <dbReference type="RuleBase" id="RU000549"/>
    </source>
</evidence>
<dbReference type="InterPro" id="IPR001907">
    <property type="entry name" value="ClpP"/>
</dbReference>
<dbReference type="GO" id="GO:0009368">
    <property type="term" value="C:endopeptidase Clp complex"/>
    <property type="evidence" value="ECO:0007669"/>
    <property type="project" value="TreeGrafter"/>
</dbReference>
<dbReference type="NCBIfam" id="NF001368">
    <property type="entry name" value="PRK00277.1"/>
    <property type="match status" value="1"/>
</dbReference>
<dbReference type="RefSeq" id="WP_099336791.1">
    <property type="nucleotide sequence ID" value="NZ_MKGN01000005.1"/>
</dbReference>
<dbReference type="FunFam" id="3.90.226.10:FF:000001">
    <property type="entry name" value="ATP-dependent Clp protease proteolytic subunit"/>
    <property type="match status" value="1"/>
</dbReference>
<evidence type="ECO:0000313" key="14">
    <source>
        <dbReference type="Proteomes" id="UP000222818"/>
    </source>
</evidence>
<dbReference type="InterPro" id="IPR018215">
    <property type="entry name" value="ClpP_Ser_AS"/>
</dbReference>
<evidence type="ECO:0000256" key="7">
    <source>
        <dbReference type="HAMAP-Rule" id="MF_00444"/>
    </source>
</evidence>
<comment type="subunit">
    <text evidence="7">Fourteen ClpP subunits assemble into 2 heptameric rings which stack back to back to give a disk-like structure with a central cavity, resembling the structure of eukaryotic proteasomes.</text>
</comment>
<sequence>MQYILKNLKTNLLKFMPMVIEQTPRGDRSYDIYSRLLKERIIFVTGQLEDYMANLVTAQLLYLEAENPIKDVYLYINSPGGIITSGMTIYDTMQFIKPNVNTLCMGQASSMAAFILAAGTNGKRFCLPNSRIMIHQPLGSFHGQATDIEIQAKEIIKIRARLNGLLSIHTGMEVESIKRDTERDYFLTPEEAVSYGLVDHVLAQR</sequence>
<dbReference type="NCBIfam" id="TIGR00493">
    <property type="entry name" value="clpP"/>
    <property type="match status" value="1"/>
</dbReference>
<feature type="active site" evidence="7 9">
    <location>
        <position position="135"/>
    </location>
</feature>
<dbReference type="GO" id="GO:0004176">
    <property type="term" value="F:ATP-dependent peptidase activity"/>
    <property type="evidence" value="ECO:0007669"/>
    <property type="project" value="InterPro"/>
</dbReference>
<evidence type="ECO:0000256" key="12">
    <source>
        <dbReference type="RuleBase" id="RU003567"/>
    </source>
</evidence>
<comment type="caution">
    <text evidence="13">The sequence shown here is derived from an EMBL/GenBank/DDBJ whole genome shotgun (WGS) entry which is preliminary data.</text>
</comment>
<accession>A0A2G0V7A1</accession>
<dbReference type="OrthoDB" id="9802800at2"/>
<evidence type="ECO:0000256" key="1">
    <source>
        <dbReference type="ARBA" id="ARBA00007039"/>
    </source>
</evidence>
<dbReference type="SUPFAM" id="SSF52096">
    <property type="entry name" value="ClpP/crotonase"/>
    <property type="match status" value="1"/>
</dbReference>
<dbReference type="NCBIfam" id="NF009205">
    <property type="entry name" value="PRK12553.1"/>
    <property type="match status" value="1"/>
</dbReference>
<dbReference type="PROSITE" id="PS00382">
    <property type="entry name" value="CLP_PROTEASE_HIS"/>
    <property type="match status" value="1"/>
</dbReference>
<dbReference type="GO" id="GO:0006515">
    <property type="term" value="P:protein quality control for misfolded or incompletely synthesized proteins"/>
    <property type="evidence" value="ECO:0007669"/>
    <property type="project" value="TreeGrafter"/>
</dbReference>
<evidence type="ECO:0000256" key="5">
    <source>
        <dbReference type="ARBA" id="ARBA00022825"/>
    </source>
</evidence>
<dbReference type="GO" id="GO:0004252">
    <property type="term" value="F:serine-type endopeptidase activity"/>
    <property type="evidence" value="ECO:0007669"/>
    <property type="project" value="UniProtKB-UniRule"/>
</dbReference>
<dbReference type="Gene3D" id="3.90.226.10">
    <property type="entry name" value="2-enoyl-CoA Hydratase, Chain A, domain 1"/>
    <property type="match status" value="1"/>
</dbReference>
<keyword evidence="3 7" id="KW-0645">Protease</keyword>
<dbReference type="EC" id="3.4.21.92" evidence="7 10"/>
<name>A0A2G0V7A1_9PROT</name>